<evidence type="ECO:0000256" key="3">
    <source>
        <dbReference type="ARBA" id="ARBA00022692"/>
    </source>
</evidence>
<dbReference type="GO" id="GO:0034755">
    <property type="term" value="P:iron ion transmembrane transport"/>
    <property type="evidence" value="ECO:0007669"/>
    <property type="project" value="TreeGrafter"/>
</dbReference>
<evidence type="ECO:0000313" key="9">
    <source>
        <dbReference type="Proteomes" id="UP000255334"/>
    </source>
</evidence>
<evidence type="ECO:0000256" key="5">
    <source>
        <dbReference type="ARBA" id="ARBA00022989"/>
    </source>
</evidence>
<comment type="similarity">
    <text evidence="7">Belongs to the NRAMP family.</text>
</comment>
<dbReference type="Proteomes" id="UP000255334">
    <property type="component" value="Unassembled WGS sequence"/>
</dbReference>
<feature type="transmembrane region" description="Helical" evidence="7">
    <location>
        <begin position="368"/>
        <end position="391"/>
    </location>
</feature>
<dbReference type="HAMAP" id="MF_00221">
    <property type="entry name" value="NRAMP"/>
    <property type="match status" value="1"/>
</dbReference>
<proteinExistence type="inferred from homology"/>
<evidence type="ECO:0000313" key="8">
    <source>
        <dbReference type="EMBL" id="RDS86047.1"/>
    </source>
</evidence>
<feature type="transmembrane region" description="Helical" evidence="7">
    <location>
        <begin position="403"/>
        <end position="425"/>
    </location>
</feature>
<evidence type="ECO:0000256" key="1">
    <source>
        <dbReference type="ARBA" id="ARBA00004141"/>
    </source>
</evidence>
<dbReference type="AlphaFoldDB" id="A0A370XCR3"/>
<comment type="caution">
    <text evidence="8">The sequence shown here is derived from an EMBL/GenBank/DDBJ whole genome shotgun (WGS) entry which is preliminary data.</text>
</comment>
<dbReference type="InterPro" id="IPR001046">
    <property type="entry name" value="NRAMP_fam"/>
</dbReference>
<dbReference type="RefSeq" id="WP_115476298.1">
    <property type="nucleotide sequence ID" value="NZ_QRBF01000001.1"/>
</dbReference>
<feature type="transmembrane region" description="Helical" evidence="7">
    <location>
        <begin position="301"/>
        <end position="324"/>
    </location>
</feature>
<keyword evidence="5 7" id="KW-1133">Transmembrane helix</keyword>
<keyword evidence="7" id="KW-0406">Ion transport</keyword>
<dbReference type="GO" id="GO:0015293">
    <property type="term" value="F:symporter activity"/>
    <property type="evidence" value="ECO:0007669"/>
    <property type="project" value="UniProtKB-UniRule"/>
</dbReference>
<dbReference type="GO" id="GO:0046872">
    <property type="term" value="F:metal ion binding"/>
    <property type="evidence" value="ECO:0007669"/>
    <property type="project" value="UniProtKB-UniRule"/>
</dbReference>
<feature type="transmembrane region" description="Helical" evidence="7">
    <location>
        <begin position="251"/>
        <end position="281"/>
    </location>
</feature>
<evidence type="ECO:0000256" key="6">
    <source>
        <dbReference type="ARBA" id="ARBA00023136"/>
    </source>
</evidence>
<keyword evidence="2 7" id="KW-0813">Transport</keyword>
<dbReference type="OrthoDB" id="9787548at2"/>
<keyword evidence="6 7" id="KW-0472">Membrane</keyword>
<evidence type="ECO:0000256" key="7">
    <source>
        <dbReference type="HAMAP-Rule" id="MF_00221"/>
    </source>
</evidence>
<keyword evidence="9" id="KW-1185">Reference proteome</keyword>
<dbReference type="EMBL" id="QRBF01000001">
    <property type="protein sequence ID" value="RDS86047.1"/>
    <property type="molecule type" value="Genomic_DNA"/>
</dbReference>
<keyword evidence="4 7" id="KW-0769">Symport</keyword>
<dbReference type="GO" id="GO:0005886">
    <property type="term" value="C:plasma membrane"/>
    <property type="evidence" value="ECO:0007669"/>
    <property type="project" value="UniProtKB-SubCell"/>
</dbReference>
<evidence type="ECO:0000256" key="4">
    <source>
        <dbReference type="ARBA" id="ARBA00022847"/>
    </source>
</evidence>
<sequence>MNAQVLNSTVAATDNAVTTIRRALDKPGHGWATLLKLAGPAVVVSVAYIDPGNIATNLQAGAQYGYSLLWVAGVASLVATLLQTLSAKLGIVTGRNLAELSREHFPPPLTWVMWGVSELAAMATDLGEFLGGALGISLLFHMPLLPSMVVTAIVTYAVLLLEKRGFRPLELVVGALVGTIGLCYLMEILVTHVQWPDVAKGLVVYELPDTQAVHIAVGIIGATVMPHVLFLHSGLTQSRVPPRCDAERRRLLAYSNTEVIVALGIAGLINVAMIVMAAGAFHPNHAGIAEIQVAYQTLTPLLGAAAAKLFLVALIASGISSSVVGTMAGQMITQGFTRFQIPLWVRRAIVMVPSFVVVGIGVNATRALVASQVVLSLALPFPMIALVWFTGRRELMGSYRNGLAIRVMALLAVAMVLVLDALLVLQTFGIDLVS</sequence>
<dbReference type="NCBIfam" id="NF001923">
    <property type="entry name" value="PRK00701.1"/>
    <property type="match status" value="1"/>
</dbReference>
<feature type="transmembrane region" description="Helical" evidence="7">
    <location>
        <begin position="129"/>
        <end position="159"/>
    </location>
</feature>
<keyword evidence="3 7" id="KW-0812">Transmembrane</keyword>
<dbReference type="PANTHER" id="PTHR11706:SF33">
    <property type="entry name" value="NATURAL RESISTANCE-ASSOCIATED MACROPHAGE PROTEIN 2"/>
    <property type="match status" value="1"/>
</dbReference>
<feature type="transmembrane region" description="Helical" evidence="7">
    <location>
        <begin position="344"/>
        <end position="362"/>
    </location>
</feature>
<dbReference type="PRINTS" id="PR00447">
    <property type="entry name" value="NATRESASSCMP"/>
</dbReference>
<dbReference type="NCBIfam" id="NF037982">
    <property type="entry name" value="Nramp_1"/>
    <property type="match status" value="1"/>
</dbReference>
<name>A0A370XCR3_9GAMM</name>
<evidence type="ECO:0000256" key="2">
    <source>
        <dbReference type="ARBA" id="ARBA00022448"/>
    </source>
</evidence>
<dbReference type="GO" id="GO:0015086">
    <property type="term" value="F:cadmium ion transmembrane transporter activity"/>
    <property type="evidence" value="ECO:0007669"/>
    <property type="project" value="TreeGrafter"/>
</dbReference>
<feature type="transmembrane region" description="Helical" evidence="7">
    <location>
        <begin position="171"/>
        <end position="192"/>
    </location>
</feature>
<dbReference type="Pfam" id="PF01566">
    <property type="entry name" value="Nramp"/>
    <property type="match status" value="1"/>
</dbReference>
<keyword evidence="7" id="KW-1003">Cell membrane</keyword>
<dbReference type="GO" id="GO:0005384">
    <property type="term" value="F:manganese ion transmembrane transporter activity"/>
    <property type="evidence" value="ECO:0007669"/>
    <property type="project" value="TreeGrafter"/>
</dbReference>
<feature type="transmembrane region" description="Helical" evidence="7">
    <location>
        <begin position="212"/>
        <end position="231"/>
    </location>
</feature>
<gene>
    <name evidence="7" type="primary">mntH</name>
    <name evidence="8" type="ORF">DWU99_01890</name>
</gene>
<dbReference type="NCBIfam" id="TIGR01197">
    <property type="entry name" value="nramp"/>
    <property type="match status" value="1"/>
</dbReference>
<feature type="transmembrane region" description="Helical" evidence="7">
    <location>
        <begin position="64"/>
        <end position="85"/>
    </location>
</feature>
<reference evidence="8 9" key="1">
    <citation type="submission" date="2018-07" db="EMBL/GenBank/DDBJ databases">
        <title>Dyella monticola sp. nov. and Dyella psychrodurans sp. nov. isolated from monsoon evergreen broad-leaved forest soil of Dinghu Mountain, China.</title>
        <authorList>
            <person name="Gao Z."/>
            <person name="Qiu L."/>
        </authorList>
    </citation>
    <scope>NUCLEOTIDE SEQUENCE [LARGE SCALE GENOMIC DNA]</scope>
    <source>
        <strain evidence="8 9">4MSK11</strain>
    </source>
</reference>
<comment type="function">
    <text evidence="7">H(+)-stimulated, divalent metal cation uptake system.</text>
</comment>
<dbReference type="PANTHER" id="PTHR11706">
    <property type="entry name" value="SOLUTE CARRIER PROTEIN FAMILY 11 MEMBER"/>
    <property type="match status" value="1"/>
</dbReference>
<accession>A0A370XCR3</accession>
<organism evidence="8 9">
    <name type="scientific">Dyella psychrodurans</name>
    <dbReference type="NCBI Taxonomy" id="1927960"/>
    <lineage>
        <taxon>Bacteria</taxon>
        <taxon>Pseudomonadati</taxon>
        <taxon>Pseudomonadota</taxon>
        <taxon>Gammaproteobacteria</taxon>
        <taxon>Lysobacterales</taxon>
        <taxon>Rhodanobacteraceae</taxon>
        <taxon>Dyella</taxon>
    </lineage>
</organism>
<protein>
    <recommendedName>
        <fullName evidence="7">Divalent metal cation transporter MntH</fullName>
    </recommendedName>
</protein>
<comment type="subcellular location">
    <subcellularLocation>
        <location evidence="7">Cell membrane</location>
        <topology evidence="7">Multi-pass membrane protein</topology>
    </subcellularLocation>
    <subcellularLocation>
        <location evidence="1">Membrane</location>
        <topology evidence="1">Multi-pass membrane protein</topology>
    </subcellularLocation>
</comment>